<name>A0A1I7E987_9BACT</name>
<keyword evidence="2" id="KW-1185">Reference proteome</keyword>
<dbReference type="STRING" id="305507.SAMN04489724_0320"/>
<organism evidence="1 2">
    <name type="scientific">Algoriphagus locisalis</name>
    <dbReference type="NCBI Taxonomy" id="305507"/>
    <lineage>
        <taxon>Bacteria</taxon>
        <taxon>Pseudomonadati</taxon>
        <taxon>Bacteroidota</taxon>
        <taxon>Cytophagia</taxon>
        <taxon>Cytophagales</taxon>
        <taxon>Cyclobacteriaceae</taxon>
        <taxon>Algoriphagus</taxon>
    </lineage>
</organism>
<evidence type="ECO:0000313" key="2">
    <source>
        <dbReference type="Proteomes" id="UP000199673"/>
    </source>
</evidence>
<dbReference type="Proteomes" id="UP000199673">
    <property type="component" value="Unassembled WGS sequence"/>
</dbReference>
<dbReference type="RefSeq" id="WP_091698476.1">
    <property type="nucleotide sequence ID" value="NZ_FPBF01000013.1"/>
</dbReference>
<dbReference type="EMBL" id="FPBF01000013">
    <property type="protein sequence ID" value="SFU20508.1"/>
    <property type="molecule type" value="Genomic_DNA"/>
</dbReference>
<evidence type="ECO:0000313" key="1">
    <source>
        <dbReference type="EMBL" id="SFU20508.1"/>
    </source>
</evidence>
<protein>
    <submittedName>
        <fullName evidence="1">Uncharacterized protein</fullName>
    </submittedName>
</protein>
<proteinExistence type="predicted"/>
<dbReference type="AlphaFoldDB" id="A0A1I7E987"/>
<sequence length="273" mass="32141">MIQFETNQAHDDLFNLFPKNELHEYLWEMLQGWMIFLTQREKDDMDIATRMYFYELLSHLLRHQYQKKQIEKDGPTSAKMDALCSAFIELLHPLAIYEHHVTSIRHLYLLLPHLSPSEHDELEKVVEFLASANEGHQVHCISASYLRKSLTEGNPYLWKEVLPSQTKYLSPNFEELPTLSPEDRKQIFTKAAERLEDGLDKAKEFQSLAKQTNLEMTPFLLHQSAEMALRAILMAWEKLEKKTHEMPMRIASHTEGWLFWAFHVANENQIMNT</sequence>
<accession>A0A1I7E987</accession>
<dbReference type="OrthoDB" id="665147at2"/>
<gene>
    <name evidence="1" type="ORF">SAMN04489724_0320</name>
</gene>
<reference evidence="2" key="1">
    <citation type="submission" date="2016-10" db="EMBL/GenBank/DDBJ databases">
        <authorList>
            <person name="Varghese N."/>
            <person name="Submissions S."/>
        </authorList>
    </citation>
    <scope>NUCLEOTIDE SEQUENCE [LARGE SCALE GENOMIC DNA]</scope>
    <source>
        <strain evidence="2">DSM 23445</strain>
    </source>
</reference>